<dbReference type="EMBL" id="CP042582">
    <property type="protein sequence ID" value="QEX23545.1"/>
    <property type="molecule type" value="Genomic_DNA"/>
</dbReference>
<accession>A0A5J6N3H3</accession>
<dbReference type="Gene3D" id="2.160.10.10">
    <property type="entry name" value="Hexapeptide repeat proteins"/>
    <property type="match status" value="1"/>
</dbReference>
<name>A0A5J6N3H3_9PROT</name>
<protein>
    <recommendedName>
        <fullName evidence="3">Serine acetyltransferase</fullName>
    </recommendedName>
</protein>
<keyword evidence="2" id="KW-1185">Reference proteome</keyword>
<evidence type="ECO:0000313" key="1">
    <source>
        <dbReference type="EMBL" id="QEX23545.1"/>
    </source>
</evidence>
<dbReference type="RefSeq" id="WP_151118913.1">
    <property type="nucleotide sequence ID" value="NZ_CP042582.1"/>
</dbReference>
<dbReference type="SUPFAM" id="SSF51161">
    <property type="entry name" value="Trimeric LpxA-like enzymes"/>
    <property type="match status" value="1"/>
</dbReference>
<dbReference type="KEGG" id="hadh:FRZ61_34830"/>
<dbReference type="Proteomes" id="UP000325797">
    <property type="component" value="Chromosome"/>
</dbReference>
<dbReference type="InterPro" id="IPR011004">
    <property type="entry name" value="Trimer_LpxA-like_sf"/>
</dbReference>
<evidence type="ECO:0008006" key="3">
    <source>
        <dbReference type="Google" id="ProtNLM"/>
    </source>
</evidence>
<reference evidence="1 2" key="1">
    <citation type="submission" date="2019-08" db="EMBL/GenBank/DDBJ databases">
        <title>Hyperibacter terrae gen. nov., sp. nov. and Hyperibacter viscosus sp. nov., two new members in the family Rhodospirillaceae isolated from the rhizosphere of Hypericum perforatum.</title>
        <authorList>
            <person name="Noviana Z."/>
        </authorList>
    </citation>
    <scope>NUCLEOTIDE SEQUENCE [LARGE SCALE GENOMIC DNA]</scope>
    <source>
        <strain evidence="1 2">R5959</strain>
    </source>
</reference>
<evidence type="ECO:0000313" key="2">
    <source>
        <dbReference type="Proteomes" id="UP000325797"/>
    </source>
</evidence>
<dbReference type="AlphaFoldDB" id="A0A5J6N3H3"/>
<dbReference type="OrthoDB" id="5323702at2"/>
<gene>
    <name evidence="1" type="ORF">FRZ61_34830</name>
</gene>
<sequence>MELAGITRDGLADYLARQLDHFFPDGAADTRAGIARDLGEALGRLNRCINAVRMWPQGRFHYLHSEQNTIFLAYLANTVWRNRQDTALATKLFYLNKSLNGFHCFYDTELPERFFVGHSVGIVLVRLKYPEYFAIYQNCTVGKNHGAAPVLEEGVVMYPGSAIIGDCHVGPRSYIAQGCSLVDADSPGHCLVFNADRKPVFKTPKHDILADLFRL</sequence>
<organism evidence="1 2">
    <name type="scientific">Hypericibacter adhaerens</name>
    <dbReference type="NCBI Taxonomy" id="2602016"/>
    <lineage>
        <taxon>Bacteria</taxon>
        <taxon>Pseudomonadati</taxon>
        <taxon>Pseudomonadota</taxon>
        <taxon>Alphaproteobacteria</taxon>
        <taxon>Rhodospirillales</taxon>
        <taxon>Dongiaceae</taxon>
        <taxon>Hypericibacter</taxon>
    </lineage>
</organism>
<proteinExistence type="predicted"/>